<evidence type="ECO:0000313" key="12">
    <source>
        <dbReference type="EMBL" id="MEQ2439475.1"/>
    </source>
</evidence>
<feature type="active site" evidence="9">
    <location>
        <position position="242"/>
    </location>
</feature>
<evidence type="ECO:0000256" key="8">
    <source>
        <dbReference type="ARBA" id="ARBA00023306"/>
    </source>
</evidence>
<dbReference type="InterPro" id="IPR013762">
    <property type="entry name" value="Integrase-like_cat_sf"/>
</dbReference>
<evidence type="ECO:0000259" key="11">
    <source>
        <dbReference type="PROSITE" id="PS51900"/>
    </source>
</evidence>
<dbReference type="SUPFAM" id="SSF56349">
    <property type="entry name" value="DNA breaking-rejoining enzymes"/>
    <property type="match status" value="1"/>
</dbReference>
<feature type="domain" description="Tyr recombinase" evidence="10">
    <location>
        <begin position="105"/>
        <end position="287"/>
    </location>
</feature>
<dbReference type="RefSeq" id="WP_349217733.1">
    <property type="nucleotide sequence ID" value="NZ_JBBMFD010000001.1"/>
</dbReference>
<dbReference type="InterPro" id="IPR002104">
    <property type="entry name" value="Integrase_catalytic"/>
</dbReference>
<accession>A0ABV1DWN3</accession>
<dbReference type="PANTHER" id="PTHR30349:SF81">
    <property type="entry name" value="TYROSINE RECOMBINASE XERC"/>
    <property type="match status" value="1"/>
</dbReference>
<comment type="caution">
    <text evidence="12">The sequence shown here is derived from an EMBL/GenBank/DDBJ whole genome shotgun (WGS) entry which is preliminary data.</text>
</comment>
<dbReference type="InterPro" id="IPR044068">
    <property type="entry name" value="CB"/>
</dbReference>
<comment type="subunit">
    <text evidence="9">Forms a cyclic heterotetrameric complex composed of two molecules of XerC and two molecules of XerD.</text>
</comment>
<keyword evidence="13" id="KW-1185">Reference proteome</keyword>
<keyword evidence="5 9" id="KW-0229">DNA integration</keyword>
<dbReference type="HAMAP" id="MF_01808">
    <property type="entry name" value="Recomb_XerC_XerD"/>
    <property type="match status" value="1"/>
</dbReference>
<organism evidence="12 13">
    <name type="scientific">Solibaculum intestinale</name>
    <dbReference type="NCBI Taxonomy" id="3133165"/>
    <lineage>
        <taxon>Bacteria</taxon>
        <taxon>Bacillati</taxon>
        <taxon>Bacillota</taxon>
        <taxon>Clostridia</taxon>
        <taxon>Eubacteriales</taxon>
        <taxon>Oscillospiraceae</taxon>
        <taxon>Solibaculum</taxon>
    </lineage>
</organism>
<comment type="caution">
    <text evidence="9">Lacks conserved residue(s) required for the propagation of feature annotation.</text>
</comment>
<name>A0ABV1DWN3_9FIRM</name>
<reference evidence="12 13" key="1">
    <citation type="submission" date="2024-03" db="EMBL/GenBank/DDBJ databases">
        <title>Human intestinal bacterial collection.</title>
        <authorList>
            <person name="Pauvert C."/>
            <person name="Hitch T.C.A."/>
            <person name="Clavel T."/>
        </authorList>
    </citation>
    <scope>NUCLEOTIDE SEQUENCE [LARGE SCALE GENOMIC DNA]</scope>
    <source>
        <strain evidence="12 13">CLA-JM-H44</strain>
    </source>
</reference>
<dbReference type="CDD" id="cd00798">
    <property type="entry name" value="INT_XerDC_C"/>
    <property type="match status" value="1"/>
</dbReference>
<dbReference type="InterPro" id="IPR023009">
    <property type="entry name" value="Tyrosine_recombinase_XerC/XerD"/>
</dbReference>
<evidence type="ECO:0000256" key="7">
    <source>
        <dbReference type="ARBA" id="ARBA00023172"/>
    </source>
</evidence>
<dbReference type="Gene3D" id="1.10.443.10">
    <property type="entry name" value="Intergrase catalytic core"/>
    <property type="match status" value="1"/>
</dbReference>
<dbReference type="PROSITE" id="PS51898">
    <property type="entry name" value="TYR_RECOMBINASE"/>
    <property type="match status" value="1"/>
</dbReference>
<protein>
    <recommendedName>
        <fullName evidence="9">Tyrosine recombinase XerC</fullName>
    </recommendedName>
</protein>
<evidence type="ECO:0000256" key="2">
    <source>
        <dbReference type="ARBA" id="ARBA00022490"/>
    </source>
</evidence>
<dbReference type="Pfam" id="PF00589">
    <property type="entry name" value="Phage_integrase"/>
    <property type="match status" value="1"/>
</dbReference>
<evidence type="ECO:0000313" key="13">
    <source>
        <dbReference type="Proteomes" id="UP001489509"/>
    </source>
</evidence>
<keyword evidence="4 9" id="KW-0159">Chromosome partition</keyword>
<keyword evidence="8 9" id="KW-0131">Cell cycle</keyword>
<gene>
    <name evidence="9" type="primary">xerC</name>
    <name evidence="12" type="ORF">WMO26_01385</name>
</gene>
<sequence>MDYLALFERYLTDNKSVSANTLSSYKRDVQRYLAFLQKQGLSSPCDVEEPVMKRFVSFLELSGKSAATVTRCVASLRCFYQFLAAAGYSHTNPARDIKLKKVEKKLPQILTGKEIELFLSQPDPSDAKGCRDKAMLELLYATGIRVSELISLNVEDVNLQVGVLHCHNEKSDRIIPIYPTAITAVSDYLCRFRGVIASNECGRALFTNLNGQRMTRQGFWKIVKGYTAQAHIEKDITPHTLRHSFAAHLLENGAQLKDIQEMLGHADISSTQIYAQVLQERFKEVYKNCHPRAKHA</sequence>
<dbReference type="PANTHER" id="PTHR30349">
    <property type="entry name" value="PHAGE INTEGRASE-RELATED"/>
    <property type="match status" value="1"/>
</dbReference>
<comment type="similarity">
    <text evidence="9">Belongs to the 'phage' integrase family. XerC subfamily.</text>
</comment>
<dbReference type="InterPro" id="IPR010998">
    <property type="entry name" value="Integrase_recombinase_N"/>
</dbReference>
<keyword evidence="3 9" id="KW-0132">Cell division</keyword>
<dbReference type="Pfam" id="PF02899">
    <property type="entry name" value="Phage_int_SAM_1"/>
    <property type="match status" value="1"/>
</dbReference>
<dbReference type="EMBL" id="JBBMFD010000001">
    <property type="protein sequence ID" value="MEQ2439475.1"/>
    <property type="molecule type" value="Genomic_DNA"/>
</dbReference>
<dbReference type="InterPro" id="IPR011010">
    <property type="entry name" value="DNA_brk_join_enz"/>
</dbReference>
<dbReference type="NCBIfam" id="NF001399">
    <property type="entry name" value="PRK00283.1"/>
    <property type="match status" value="1"/>
</dbReference>
<feature type="domain" description="Core-binding (CB)" evidence="11">
    <location>
        <begin position="1"/>
        <end position="84"/>
    </location>
</feature>
<keyword evidence="7 9" id="KW-0233">DNA recombination</keyword>
<dbReference type="Proteomes" id="UP001489509">
    <property type="component" value="Unassembled WGS sequence"/>
</dbReference>
<evidence type="ECO:0000256" key="1">
    <source>
        <dbReference type="ARBA" id="ARBA00004496"/>
    </source>
</evidence>
<comment type="function">
    <text evidence="9">Site-specific tyrosine recombinase, which acts by catalyzing the cutting and rejoining of the recombining DNA molecules. The XerC-XerD complex is essential to convert dimers of the bacterial chromosome into monomers to permit their segregation at cell division. It also contributes to the segregational stability of plasmids.</text>
</comment>
<evidence type="ECO:0000256" key="5">
    <source>
        <dbReference type="ARBA" id="ARBA00022908"/>
    </source>
</evidence>
<evidence type="ECO:0000256" key="3">
    <source>
        <dbReference type="ARBA" id="ARBA00022618"/>
    </source>
</evidence>
<evidence type="ECO:0000259" key="10">
    <source>
        <dbReference type="PROSITE" id="PS51898"/>
    </source>
</evidence>
<evidence type="ECO:0000256" key="6">
    <source>
        <dbReference type="ARBA" id="ARBA00023125"/>
    </source>
</evidence>
<keyword evidence="6 9" id="KW-0238">DNA-binding</keyword>
<comment type="subcellular location">
    <subcellularLocation>
        <location evidence="1 9">Cytoplasm</location>
    </subcellularLocation>
</comment>
<dbReference type="InterPro" id="IPR050090">
    <property type="entry name" value="Tyrosine_recombinase_XerCD"/>
</dbReference>
<keyword evidence="2 9" id="KW-0963">Cytoplasm</keyword>
<feature type="active site" evidence="9">
    <location>
        <position position="239"/>
    </location>
</feature>
<proteinExistence type="inferred from homology"/>
<feature type="active site" evidence="9">
    <location>
        <position position="145"/>
    </location>
</feature>
<dbReference type="Gene3D" id="1.10.150.130">
    <property type="match status" value="1"/>
</dbReference>
<dbReference type="PROSITE" id="PS51900">
    <property type="entry name" value="CB"/>
    <property type="match status" value="1"/>
</dbReference>
<evidence type="ECO:0000256" key="4">
    <source>
        <dbReference type="ARBA" id="ARBA00022829"/>
    </source>
</evidence>
<feature type="active site" evidence="9">
    <location>
        <position position="265"/>
    </location>
</feature>
<dbReference type="InterPro" id="IPR004107">
    <property type="entry name" value="Integrase_SAM-like_N"/>
</dbReference>
<feature type="active site" description="O-(3'-phospho-DNA)-tyrosine intermediate" evidence="9">
    <location>
        <position position="274"/>
    </location>
</feature>
<evidence type="ECO:0000256" key="9">
    <source>
        <dbReference type="HAMAP-Rule" id="MF_01808"/>
    </source>
</evidence>